<feature type="region of interest" description="Disordered" evidence="1">
    <location>
        <begin position="217"/>
        <end position="259"/>
    </location>
</feature>
<evidence type="ECO:0000313" key="3">
    <source>
        <dbReference type="Proteomes" id="UP001437256"/>
    </source>
</evidence>
<accession>A0ABR3A7Y0</accession>
<dbReference type="EMBL" id="JBBXMP010000012">
    <property type="protein sequence ID" value="KAL0069472.1"/>
    <property type="molecule type" value="Genomic_DNA"/>
</dbReference>
<evidence type="ECO:0000256" key="1">
    <source>
        <dbReference type="SAM" id="MobiDB-lite"/>
    </source>
</evidence>
<gene>
    <name evidence="2" type="ORF">AAF712_003507</name>
</gene>
<dbReference type="CDD" id="cd12148">
    <property type="entry name" value="fungal_TF_MHR"/>
    <property type="match status" value="1"/>
</dbReference>
<reference evidence="2 3" key="1">
    <citation type="submission" date="2024-05" db="EMBL/GenBank/DDBJ databases">
        <title>A draft genome resource for the thread blight pathogen Marasmius tenuissimus strain MS-2.</title>
        <authorList>
            <person name="Yulfo-Soto G.E."/>
            <person name="Baruah I.K."/>
            <person name="Amoako-Attah I."/>
            <person name="Bukari Y."/>
            <person name="Meinhardt L.W."/>
            <person name="Bailey B.A."/>
            <person name="Cohen S.P."/>
        </authorList>
    </citation>
    <scope>NUCLEOTIDE SEQUENCE [LARGE SCALE GENOMIC DNA]</scope>
    <source>
        <strain evidence="2 3">MS-2</strain>
    </source>
</reference>
<dbReference type="Proteomes" id="UP001437256">
    <property type="component" value="Unassembled WGS sequence"/>
</dbReference>
<sequence>MHSIMEGAFGCTVPTYAKIVEFDRKIRDFPVSLHLRVCCAHDTRPDILMQKYMVLCYKETTLLHLHRAYFAQALLDSPHDLTTHRFVPSVMATYRSAWRLIQGLKQAWEKAPQLVSRYNLAWSQALSAAIVMCILITRAPNSKMTGSSLKELDDVSKLFEEAAPTCRSASTILDTILVLQRKAHDAVDQTPTPPDPNRCEFNLTPAELDRLGGRTQLVSPRENNHTGTSNKGSPLLNGNANTNGNGYINGTSDTHSGPSDILNGVRDTIMAEQGIQNMHPIIAQDMRSLDSDSLESSLLDLYDAPGSNSMGTLNLGASLDHLMDHNNFGGVGMPDQGQDLFGSGAISSSSSGMFNAMAYPPTNGGTLNGTGLSAGQPGFGVNVNGAPILDATWQSFVEQLGF</sequence>
<keyword evidence="3" id="KW-1185">Reference proteome</keyword>
<evidence type="ECO:0000313" key="2">
    <source>
        <dbReference type="EMBL" id="KAL0069472.1"/>
    </source>
</evidence>
<proteinExistence type="predicted"/>
<organism evidence="2 3">
    <name type="scientific">Marasmius tenuissimus</name>
    <dbReference type="NCBI Taxonomy" id="585030"/>
    <lineage>
        <taxon>Eukaryota</taxon>
        <taxon>Fungi</taxon>
        <taxon>Dikarya</taxon>
        <taxon>Basidiomycota</taxon>
        <taxon>Agaricomycotina</taxon>
        <taxon>Agaricomycetes</taxon>
        <taxon>Agaricomycetidae</taxon>
        <taxon>Agaricales</taxon>
        <taxon>Marasmiineae</taxon>
        <taxon>Marasmiaceae</taxon>
        <taxon>Marasmius</taxon>
    </lineage>
</organism>
<comment type="caution">
    <text evidence="2">The sequence shown here is derived from an EMBL/GenBank/DDBJ whole genome shotgun (WGS) entry which is preliminary data.</text>
</comment>
<feature type="compositionally biased region" description="Low complexity" evidence="1">
    <location>
        <begin position="237"/>
        <end position="250"/>
    </location>
</feature>
<protein>
    <submittedName>
        <fullName evidence="2">Uncharacterized protein</fullName>
    </submittedName>
</protein>
<name>A0ABR3A7Y0_9AGAR</name>